<dbReference type="InterPro" id="IPR019013">
    <property type="entry name" value="Vma21"/>
</dbReference>
<keyword evidence="1 6" id="KW-0812">Transmembrane</keyword>
<evidence type="ECO:0000256" key="5">
    <source>
        <dbReference type="ARBA" id="ARBA00023329"/>
    </source>
</evidence>
<evidence type="ECO:0000256" key="1">
    <source>
        <dbReference type="ARBA" id="ARBA00022692"/>
    </source>
</evidence>
<dbReference type="Proteomes" id="UP000789572">
    <property type="component" value="Unassembled WGS sequence"/>
</dbReference>
<dbReference type="PANTHER" id="PTHR31792">
    <property type="entry name" value="VACUOLAR ATPASE ASSEMBLY INTEGRAL MEMBRANE PROTEIN VMA21"/>
    <property type="match status" value="1"/>
</dbReference>
<dbReference type="OrthoDB" id="160405at2759"/>
<keyword evidence="8" id="KW-1185">Reference proteome</keyword>
<keyword evidence="3 6" id="KW-1133">Transmembrane helix</keyword>
<evidence type="ECO:0000256" key="6">
    <source>
        <dbReference type="SAM" id="Phobius"/>
    </source>
</evidence>
<reference evidence="7" key="1">
    <citation type="submission" date="2021-06" db="EMBL/GenBank/DDBJ databases">
        <authorList>
            <person name="Kallberg Y."/>
            <person name="Tangrot J."/>
            <person name="Rosling A."/>
        </authorList>
    </citation>
    <scope>NUCLEOTIDE SEQUENCE</scope>
    <source>
        <strain evidence="7">IA702</strain>
    </source>
</reference>
<accession>A0A9N9CZ11</accession>
<dbReference type="EMBL" id="CAJVPJ010002268">
    <property type="protein sequence ID" value="CAG8617263.1"/>
    <property type="molecule type" value="Genomic_DNA"/>
</dbReference>
<dbReference type="GO" id="GO:0070072">
    <property type="term" value="P:vacuolar proton-transporting V-type ATPase complex assembly"/>
    <property type="evidence" value="ECO:0007669"/>
    <property type="project" value="InterPro"/>
</dbReference>
<protein>
    <submittedName>
        <fullName evidence="7">1915_t:CDS:1</fullName>
    </submittedName>
</protein>
<name>A0A9N9CZ11_9GLOM</name>
<dbReference type="PANTHER" id="PTHR31792:SF3">
    <property type="entry name" value="VACUOLAR ATPASE ASSEMBLY INTEGRAL MEMBRANE PROTEIN VMA21"/>
    <property type="match status" value="1"/>
</dbReference>
<comment type="caution">
    <text evidence="7">The sequence shown here is derived from an EMBL/GenBank/DDBJ whole genome shotgun (WGS) entry which is preliminary data.</text>
</comment>
<dbReference type="AlphaFoldDB" id="A0A9N9CZ11"/>
<evidence type="ECO:0000256" key="2">
    <source>
        <dbReference type="ARBA" id="ARBA00022824"/>
    </source>
</evidence>
<evidence type="ECO:0000313" key="7">
    <source>
        <dbReference type="EMBL" id="CAG8617263.1"/>
    </source>
</evidence>
<feature type="transmembrane region" description="Helical" evidence="6">
    <location>
        <begin position="56"/>
        <end position="77"/>
    </location>
</feature>
<dbReference type="GO" id="GO:0031410">
    <property type="term" value="C:cytoplasmic vesicle"/>
    <property type="evidence" value="ECO:0007669"/>
    <property type="project" value="UniProtKB-KW"/>
</dbReference>
<dbReference type="GO" id="GO:0005789">
    <property type="term" value="C:endoplasmic reticulum membrane"/>
    <property type="evidence" value="ECO:0007669"/>
    <property type="project" value="TreeGrafter"/>
</dbReference>
<keyword evidence="5" id="KW-0968">Cytoplasmic vesicle</keyword>
<dbReference type="Pfam" id="PF09446">
    <property type="entry name" value="VMA21"/>
    <property type="match status" value="1"/>
</dbReference>
<keyword evidence="4 6" id="KW-0472">Membrane</keyword>
<gene>
    <name evidence="7" type="ORF">POCULU_LOCUS8246</name>
</gene>
<keyword evidence="2" id="KW-0256">Endoplasmic reticulum</keyword>
<sequence>MSSSTVPIVQPKNPEVPRSVIFKVYLHTLLMVVLPISTYFYTSKYFFEGDHGTTKAALVAAGIANVVVFSFIITAFMEDSGDKHQKRDKED</sequence>
<organism evidence="7 8">
    <name type="scientific">Paraglomus occultum</name>
    <dbReference type="NCBI Taxonomy" id="144539"/>
    <lineage>
        <taxon>Eukaryota</taxon>
        <taxon>Fungi</taxon>
        <taxon>Fungi incertae sedis</taxon>
        <taxon>Mucoromycota</taxon>
        <taxon>Glomeromycotina</taxon>
        <taxon>Glomeromycetes</taxon>
        <taxon>Paraglomerales</taxon>
        <taxon>Paraglomeraceae</taxon>
        <taxon>Paraglomus</taxon>
    </lineage>
</organism>
<proteinExistence type="predicted"/>
<evidence type="ECO:0000256" key="4">
    <source>
        <dbReference type="ARBA" id="ARBA00023136"/>
    </source>
</evidence>
<evidence type="ECO:0000313" key="8">
    <source>
        <dbReference type="Proteomes" id="UP000789572"/>
    </source>
</evidence>
<evidence type="ECO:0000256" key="3">
    <source>
        <dbReference type="ARBA" id="ARBA00022989"/>
    </source>
</evidence>
<feature type="transmembrane region" description="Helical" evidence="6">
    <location>
        <begin position="20"/>
        <end position="41"/>
    </location>
</feature>